<gene>
    <name evidence="2" type="ORF">SCF082_LOCUS46775</name>
</gene>
<dbReference type="InterPro" id="IPR001304">
    <property type="entry name" value="C-type_lectin-like"/>
</dbReference>
<dbReference type="SMART" id="SM00034">
    <property type="entry name" value="CLECT"/>
    <property type="match status" value="1"/>
</dbReference>
<evidence type="ECO:0000313" key="2">
    <source>
        <dbReference type="EMBL" id="CAK9099901.1"/>
    </source>
</evidence>
<dbReference type="InterPro" id="IPR050111">
    <property type="entry name" value="C-type_lectin/snaclec_domain"/>
</dbReference>
<dbReference type="CDD" id="cd00037">
    <property type="entry name" value="CLECT"/>
    <property type="match status" value="1"/>
</dbReference>
<name>A0ABP0RH44_9DINO</name>
<comment type="caution">
    <text evidence="2">The sequence shown here is derived from an EMBL/GenBank/DDBJ whole genome shotgun (WGS) entry which is preliminary data.</text>
</comment>
<reference evidence="2 3" key="1">
    <citation type="submission" date="2024-02" db="EMBL/GenBank/DDBJ databases">
        <authorList>
            <person name="Chen Y."/>
            <person name="Shah S."/>
            <person name="Dougan E. K."/>
            <person name="Thang M."/>
            <person name="Chan C."/>
        </authorList>
    </citation>
    <scope>NUCLEOTIDE SEQUENCE [LARGE SCALE GENOMIC DNA]</scope>
</reference>
<keyword evidence="3" id="KW-1185">Reference proteome</keyword>
<organism evidence="2 3">
    <name type="scientific">Durusdinium trenchii</name>
    <dbReference type="NCBI Taxonomy" id="1381693"/>
    <lineage>
        <taxon>Eukaryota</taxon>
        <taxon>Sar</taxon>
        <taxon>Alveolata</taxon>
        <taxon>Dinophyceae</taxon>
        <taxon>Suessiales</taxon>
        <taxon>Symbiodiniaceae</taxon>
        <taxon>Durusdinium</taxon>
    </lineage>
</organism>
<sequence>MTSVRPTFRELNGELNGENAFSPERGGRGKLRPFCVGSSRTPHRVARAKQNPPPKICCHEVNAGGNDAACLKRAEDFHHWCGNGASDAQVAASYEREQLSQVYHPGACPGGWSQWDAFCYKHFWEKKTWFEAEAFCRQYGEGSHLASIHSRAENRFIFALTGGLSAWIGYTDLDQDTHYKWSDNTQDDFSNFAKNCTGREHEPDCKPEERQQQWYDWEGHDRGTFVCKRNALLPVALLRNVSARILITRPWHELLPTLASSLESNTTKSQVSLKVDAIAKPEASAAEGKPMLEPRLGFFKGSLF</sequence>
<dbReference type="EMBL" id="CAXAMM010041540">
    <property type="protein sequence ID" value="CAK9099901.1"/>
    <property type="molecule type" value="Genomic_DNA"/>
</dbReference>
<dbReference type="Gene3D" id="3.10.100.10">
    <property type="entry name" value="Mannose-Binding Protein A, subunit A"/>
    <property type="match status" value="1"/>
</dbReference>
<evidence type="ECO:0000259" key="1">
    <source>
        <dbReference type="PROSITE" id="PS50041"/>
    </source>
</evidence>
<dbReference type="InterPro" id="IPR016186">
    <property type="entry name" value="C-type_lectin-like/link_sf"/>
</dbReference>
<accession>A0ABP0RH44</accession>
<evidence type="ECO:0000313" key="3">
    <source>
        <dbReference type="Proteomes" id="UP001642464"/>
    </source>
</evidence>
<dbReference type="PANTHER" id="PTHR22803">
    <property type="entry name" value="MANNOSE, PHOSPHOLIPASE, LECTIN RECEPTOR RELATED"/>
    <property type="match status" value="1"/>
</dbReference>
<feature type="domain" description="C-type lectin" evidence="1">
    <location>
        <begin position="115"/>
        <end position="228"/>
    </location>
</feature>
<dbReference type="SUPFAM" id="SSF56436">
    <property type="entry name" value="C-type lectin-like"/>
    <property type="match status" value="1"/>
</dbReference>
<dbReference type="Proteomes" id="UP001642464">
    <property type="component" value="Unassembled WGS sequence"/>
</dbReference>
<dbReference type="Pfam" id="PF00059">
    <property type="entry name" value="Lectin_C"/>
    <property type="match status" value="1"/>
</dbReference>
<protein>
    <submittedName>
        <fullName evidence="2">Snaclec subunit B (C-type lectin subunit B)</fullName>
    </submittedName>
</protein>
<dbReference type="InterPro" id="IPR016187">
    <property type="entry name" value="CTDL_fold"/>
</dbReference>
<dbReference type="PROSITE" id="PS50041">
    <property type="entry name" value="C_TYPE_LECTIN_2"/>
    <property type="match status" value="1"/>
</dbReference>
<proteinExistence type="predicted"/>